<dbReference type="Proteomes" id="UP001392318">
    <property type="component" value="Unassembled WGS sequence"/>
</dbReference>
<dbReference type="EMBL" id="JAYMRU010000026">
    <property type="protein sequence ID" value="MEM5404032.1"/>
    <property type="molecule type" value="Genomic_DNA"/>
</dbReference>
<name>A0ACC6RR58_9BURK</name>
<protein>
    <submittedName>
        <fullName evidence="1">Efflux RND transporter periplasmic adaptor subunit</fullName>
    </submittedName>
</protein>
<keyword evidence="2" id="KW-1185">Reference proteome</keyword>
<proteinExistence type="predicted"/>
<evidence type="ECO:0000313" key="2">
    <source>
        <dbReference type="Proteomes" id="UP001392318"/>
    </source>
</evidence>
<comment type="caution">
    <text evidence="1">The sequence shown here is derived from an EMBL/GenBank/DDBJ whole genome shotgun (WGS) entry which is preliminary data.</text>
</comment>
<reference evidence="1" key="1">
    <citation type="submission" date="2024-01" db="EMBL/GenBank/DDBJ databases">
        <title>The diversity of rhizobia nodulating Mimosa spp. in eleven states of Brazil covering several biomes is determined by host plant, location, and edaphic factors.</title>
        <authorList>
            <person name="Rouws L."/>
            <person name="Barauna A."/>
            <person name="Beukes C."/>
            <person name="De Faria S.M."/>
            <person name="Gross E."/>
            <person name="Dos Reis Junior F.B."/>
            <person name="Simon M."/>
            <person name="Maluk M."/>
            <person name="Odee D.W."/>
            <person name="Kenicer G."/>
            <person name="Young J.P.W."/>
            <person name="Reis V.M."/>
            <person name="Zilli J."/>
            <person name="James E.K."/>
        </authorList>
    </citation>
    <scope>NUCLEOTIDE SEQUENCE</scope>
    <source>
        <strain evidence="1">JPY452</strain>
    </source>
</reference>
<evidence type="ECO:0000313" key="1">
    <source>
        <dbReference type="EMBL" id="MEM5404032.1"/>
    </source>
</evidence>
<accession>A0ACC6RR58</accession>
<gene>
    <name evidence="1" type="ORF">VSR83_29055</name>
</gene>
<sequence length="492" mass="52199">MADTGQKMSRAQLTAMVVGDMAGAAFVVASADISLFHFLIHRGVKQAAFINTIVTFANVIRSWWSSSFWNIARCCRVLALESSLFSDGYTGTPSGAETGREAISRRTRATCPRIQRNTPVFANHAAGRMISLPLAVTLCALCVTAAGGLLAGCRKGEEAPVTEVRPVRVVRIEKQEAGATIALTGRLQAQAEINQSFRIDGRMTSRNVDVGDRVRAGQVLARLDRMNEESSLQSARAQLAAAQAQALEARTMFTRMRDLLAEHAVSRASFEQSEAMAKITQSQVDSAQSLVSIAQNRLSYTDLVSDVAGVVTARGAEPGEVVPAGRMIVQIAREGAVDAVFDVPAAIKDVAPASPDIVIALASNPEVTAVGKVREVSPRADPVTGTFAVRVQVLDPPAAMRLGSTVIGHMKLPRAAAIEIPSSALIQPGGKPAVWVVDTKAGTVSVREVELQAYGEDRVEVSQGLNTGDVVVTAGVQALRPGQKINWTEAAR</sequence>
<organism evidence="1 2">
    <name type="scientific">Paraburkholderia unamae</name>
    <dbReference type="NCBI Taxonomy" id="219649"/>
    <lineage>
        <taxon>Bacteria</taxon>
        <taxon>Pseudomonadati</taxon>
        <taxon>Pseudomonadota</taxon>
        <taxon>Betaproteobacteria</taxon>
        <taxon>Burkholderiales</taxon>
        <taxon>Burkholderiaceae</taxon>
        <taxon>Paraburkholderia</taxon>
    </lineage>
</organism>